<accession>A0A0F9W8U2</accession>
<dbReference type="AlphaFoldDB" id="A0A0F9W8U2"/>
<reference evidence="1" key="1">
    <citation type="journal article" date="2015" name="Nature">
        <title>Complex archaea that bridge the gap between prokaryotes and eukaryotes.</title>
        <authorList>
            <person name="Spang A."/>
            <person name="Saw J.H."/>
            <person name="Jorgensen S.L."/>
            <person name="Zaremba-Niedzwiedzka K."/>
            <person name="Martijn J."/>
            <person name="Lind A.E."/>
            <person name="van Eijk R."/>
            <person name="Schleper C."/>
            <person name="Guy L."/>
            <person name="Ettema T.J."/>
        </authorList>
    </citation>
    <scope>NUCLEOTIDE SEQUENCE</scope>
</reference>
<protein>
    <submittedName>
        <fullName evidence="1">Uncharacterized protein</fullName>
    </submittedName>
</protein>
<comment type="caution">
    <text evidence="1">The sequence shown here is derived from an EMBL/GenBank/DDBJ whole genome shotgun (WGS) entry which is preliminary data.</text>
</comment>
<organism evidence="1">
    <name type="scientific">marine sediment metagenome</name>
    <dbReference type="NCBI Taxonomy" id="412755"/>
    <lineage>
        <taxon>unclassified sequences</taxon>
        <taxon>metagenomes</taxon>
        <taxon>ecological metagenomes</taxon>
    </lineage>
</organism>
<dbReference type="EMBL" id="LAZR01000325">
    <property type="protein sequence ID" value="KKN74483.1"/>
    <property type="molecule type" value="Genomic_DNA"/>
</dbReference>
<evidence type="ECO:0000313" key="1">
    <source>
        <dbReference type="EMBL" id="KKN74483.1"/>
    </source>
</evidence>
<name>A0A0F9W8U2_9ZZZZ</name>
<sequence length="161" mass="18001">MKLVAKKPKKIVKLAVIRSNDDTPCPFGLSIPYACRSAGELITQMAPVDVLEDMTEEEKALIEKANKHLLMWKNPETRCIYAGKLFKDNDVVECNWLASDAGTSQRGALVGSPFYYKHYSGIGLDGLYSYPLGYYTDNSIDRGMYYGMYSLESAGSKEDDE</sequence>
<gene>
    <name evidence="1" type="ORF">LCGC14_0390000</name>
</gene>
<proteinExistence type="predicted"/>